<dbReference type="GeneID" id="14926141"/>
<evidence type="ECO:0000313" key="7">
    <source>
        <dbReference type="Proteomes" id="UP000011083"/>
    </source>
</evidence>
<dbReference type="InterPro" id="IPR039134">
    <property type="entry name" value="SMUG1"/>
</dbReference>
<dbReference type="Proteomes" id="UP000011083">
    <property type="component" value="Unassembled WGS sequence"/>
</dbReference>
<dbReference type="PANTHER" id="PTHR13235:SF2">
    <property type="entry name" value="SINGLE-STRAND SELECTIVE MONOFUNCTIONAL URACIL DNA GLYCOSYLASE"/>
    <property type="match status" value="1"/>
</dbReference>
<organism evidence="6 7">
    <name type="scientific">Acanthamoeba castellanii (strain ATCC 30010 / Neff)</name>
    <dbReference type="NCBI Taxonomy" id="1257118"/>
    <lineage>
        <taxon>Eukaryota</taxon>
        <taxon>Amoebozoa</taxon>
        <taxon>Discosea</taxon>
        <taxon>Longamoebia</taxon>
        <taxon>Centramoebida</taxon>
        <taxon>Acanthamoebidae</taxon>
        <taxon>Acanthamoeba</taxon>
    </lineage>
</organism>
<evidence type="ECO:0000256" key="3">
    <source>
        <dbReference type="ARBA" id="ARBA00023125"/>
    </source>
</evidence>
<evidence type="ECO:0000256" key="4">
    <source>
        <dbReference type="ARBA" id="ARBA00023204"/>
    </source>
</evidence>
<dbReference type="STRING" id="1257118.L8HKC3"/>
<keyword evidence="4" id="KW-0234">DNA repair</keyword>
<proteinExistence type="predicted"/>
<dbReference type="GO" id="GO:0006284">
    <property type="term" value="P:base-excision repair"/>
    <property type="evidence" value="ECO:0007669"/>
    <property type="project" value="InterPro"/>
</dbReference>
<keyword evidence="3" id="KW-0238">DNA-binding</keyword>
<dbReference type="VEuPathDB" id="AmoebaDB:ACA1_287990"/>
<dbReference type="AlphaFoldDB" id="L8HKC3"/>
<feature type="region of interest" description="Disordered" evidence="5">
    <location>
        <begin position="123"/>
        <end position="153"/>
    </location>
</feature>
<dbReference type="GO" id="GO:0000703">
    <property type="term" value="F:oxidized pyrimidine nucleobase lesion DNA N-glycosylase activity"/>
    <property type="evidence" value="ECO:0007669"/>
    <property type="project" value="TreeGrafter"/>
</dbReference>
<keyword evidence="2" id="KW-0378">Hydrolase</keyword>
<evidence type="ECO:0000313" key="6">
    <source>
        <dbReference type="EMBL" id="ELR25098.1"/>
    </source>
</evidence>
<sequence>MAKNLKRLMKRFGDEMGKLAFADPVAYVYNPLDYAWAGQEAFIHKFFGPPSDADTNEDDPEPRPTMLVGMNPGPYGMTQSGVAFGAPKLVRHWMEIDLPPDAIHPPAVVCPARPIFGFSPVPITSTPTAADTEAKGKKKRKRAPPRPPSLREEVSGKRIYADWAMNTYSSADAFFKEFYIHPYCPLQFMAASGTNITPDQLHRDDRAELYGVCDRYLREAIELLRPKRVIGIGNFADERIRDTLKRWREEQEEAGDENELMEKLVVGKIPHPRHDPLDLRSVLVVARSVDLR</sequence>
<dbReference type="SUPFAM" id="SSF52141">
    <property type="entry name" value="Uracil-DNA glycosylase-like"/>
    <property type="match status" value="2"/>
</dbReference>
<dbReference type="GO" id="GO:0003677">
    <property type="term" value="F:DNA binding"/>
    <property type="evidence" value="ECO:0007669"/>
    <property type="project" value="UniProtKB-KW"/>
</dbReference>
<evidence type="ECO:0000256" key="1">
    <source>
        <dbReference type="ARBA" id="ARBA00022763"/>
    </source>
</evidence>
<dbReference type="GO" id="GO:0017065">
    <property type="term" value="F:single-strand selective uracil DNA N-glycosylase activity"/>
    <property type="evidence" value="ECO:0007669"/>
    <property type="project" value="InterPro"/>
</dbReference>
<name>L8HKC3_ACACF</name>
<keyword evidence="1" id="KW-0227">DNA damage</keyword>
<dbReference type="Gene3D" id="3.40.470.10">
    <property type="entry name" value="Uracil-DNA glycosylase-like domain"/>
    <property type="match status" value="2"/>
</dbReference>
<keyword evidence="7" id="KW-1185">Reference proteome</keyword>
<evidence type="ECO:0000256" key="2">
    <source>
        <dbReference type="ARBA" id="ARBA00022801"/>
    </source>
</evidence>
<gene>
    <name evidence="6" type="ORF">ACA1_287990</name>
</gene>
<dbReference type="EMBL" id="KB007805">
    <property type="protein sequence ID" value="ELR25098.1"/>
    <property type="molecule type" value="Genomic_DNA"/>
</dbReference>
<dbReference type="PANTHER" id="PTHR13235">
    <property type="entry name" value="SINGLE-STRAND SELECTIVE MONOFUNCTIONAL URACIL DNA GLYCOSYLASE"/>
    <property type="match status" value="1"/>
</dbReference>
<reference evidence="6 7" key="1">
    <citation type="journal article" date="2013" name="Genome Biol.">
        <title>Genome of Acanthamoeba castellanii highlights extensive lateral gene transfer and early evolution of tyrosine kinase signaling.</title>
        <authorList>
            <person name="Clarke M."/>
            <person name="Lohan A.J."/>
            <person name="Liu B."/>
            <person name="Lagkouvardos I."/>
            <person name="Roy S."/>
            <person name="Zafar N."/>
            <person name="Bertelli C."/>
            <person name="Schilde C."/>
            <person name="Kianianmomeni A."/>
            <person name="Burglin T.R."/>
            <person name="Frech C."/>
            <person name="Turcotte B."/>
            <person name="Kopec K.O."/>
            <person name="Synnott J.M."/>
            <person name="Choo C."/>
            <person name="Paponov I."/>
            <person name="Finkler A."/>
            <person name="Soon Heng Tan C."/>
            <person name="Hutchins A.P."/>
            <person name="Weinmeier T."/>
            <person name="Rattei T."/>
            <person name="Chu J.S."/>
            <person name="Gimenez G."/>
            <person name="Irimia M."/>
            <person name="Rigden D.J."/>
            <person name="Fitzpatrick D.A."/>
            <person name="Lorenzo-Morales J."/>
            <person name="Bateman A."/>
            <person name="Chiu C.H."/>
            <person name="Tang P."/>
            <person name="Hegemann P."/>
            <person name="Fromm H."/>
            <person name="Raoult D."/>
            <person name="Greub G."/>
            <person name="Miranda-Saavedra D."/>
            <person name="Chen N."/>
            <person name="Nash P."/>
            <person name="Ginger M.L."/>
            <person name="Horn M."/>
            <person name="Schaap P."/>
            <person name="Caler L."/>
            <person name="Loftus B."/>
        </authorList>
    </citation>
    <scope>NUCLEOTIDE SEQUENCE [LARGE SCALE GENOMIC DNA]</scope>
    <source>
        <strain evidence="6 7">Neff</strain>
    </source>
</reference>
<protein>
    <submittedName>
        <fullName evidence="6">Singlestrand selective monofunctional uracil DNA glycosylase</fullName>
    </submittedName>
</protein>
<dbReference type="InterPro" id="IPR036895">
    <property type="entry name" value="Uracil-DNA_glycosylase-like_sf"/>
</dbReference>
<dbReference type="RefSeq" id="XP_004367853.1">
    <property type="nucleotide sequence ID" value="XM_004367796.1"/>
</dbReference>
<dbReference type="KEGG" id="acan:ACA1_287990"/>
<accession>L8HKC3</accession>
<dbReference type="OrthoDB" id="408702at2759"/>
<evidence type="ECO:0000256" key="5">
    <source>
        <dbReference type="SAM" id="MobiDB-lite"/>
    </source>
</evidence>